<dbReference type="Proteomes" id="UP000001064">
    <property type="component" value="Unassembled WGS sequence"/>
</dbReference>
<organism evidence="5 6">
    <name type="scientific">Dictyostelium purpureum</name>
    <name type="common">Slime mold</name>
    <dbReference type="NCBI Taxonomy" id="5786"/>
    <lineage>
        <taxon>Eukaryota</taxon>
        <taxon>Amoebozoa</taxon>
        <taxon>Evosea</taxon>
        <taxon>Eumycetozoa</taxon>
        <taxon>Dictyostelia</taxon>
        <taxon>Dictyosteliales</taxon>
        <taxon>Dictyosteliaceae</taxon>
        <taxon>Dictyostelium</taxon>
    </lineage>
</organism>
<sequence>MEKNKYLIILLFLIVSLIISPIVSDEDDGEELEQTKDLFKRNLIREHVTPNQILSNYNTFYQNKDKRFFKGNVLAYITPWNGKGYEVSAKWTNKFTHLSPVWYQIKFENSNYLIEGDHNIKKDWMETIRENSNKKTKIVPRFALDGDQWSKSNNLGKTLSDSSFINSLLKVVKDNNFDGLVLEGFSHITREPRDQFFIKLSQAFHKNNKEIFIVISPIRQKGHDSGFNRKDFDKLSKYVDGFSLMTYDFAPQSTLNSPLVWCKENLEEFLGTNPDSVDKEKSKKLYLGLPFYGYKVENGKMDAVVGSQFIDILKENKKRKFRWVENANEHQFTFKVNGFDVTLTYPTLLFLQQRLELSSKYGASISIWEIGQGLDYFVDLL</sequence>
<feature type="chain" id="PRO_5003263479" description="Chitinase domain-containing protein 1" evidence="3">
    <location>
        <begin position="25"/>
        <end position="381"/>
    </location>
</feature>
<dbReference type="OrthoDB" id="10254444at2759"/>
<dbReference type="SUPFAM" id="SSF51445">
    <property type="entry name" value="(Trans)glycosidases"/>
    <property type="match status" value="1"/>
</dbReference>
<evidence type="ECO:0000259" key="4">
    <source>
        <dbReference type="PROSITE" id="PS51910"/>
    </source>
</evidence>
<dbReference type="InterPro" id="IPR029070">
    <property type="entry name" value="Chitinase_insertion_sf"/>
</dbReference>
<dbReference type="PANTHER" id="PTHR46066">
    <property type="entry name" value="CHITINASE DOMAIN-CONTAINING PROTEIN 1 FAMILY MEMBER"/>
    <property type="match status" value="1"/>
</dbReference>
<dbReference type="KEGG" id="dpp:DICPUDRAFT_75595"/>
<dbReference type="GO" id="GO:0008061">
    <property type="term" value="F:chitin binding"/>
    <property type="evidence" value="ECO:0007669"/>
    <property type="project" value="InterPro"/>
</dbReference>
<accession>F0ZB42</accession>
<evidence type="ECO:0000313" key="5">
    <source>
        <dbReference type="EMBL" id="EGC38828.1"/>
    </source>
</evidence>
<proteinExistence type="inferred from homology"/>
<reference evidence="6" key="1">
    <citation type="journal article" date="2011" name="Genome Biol.">
        <title>Comparative genomics of the social amoebae Dictyostelium discoideum and Dictyostelium purpureum.</title>
        <authorList>
            <consortium name="US DOE Joint Genome Institute (JGI-PGF)"/>
            <person name="Sucgang R."/>
            <person name="Kuo A."/>
            <person name="Tian X."/>
            <person name="Salerno W."/>
            <person name="Parikh A."/>
            <person name="Feasley C.L."/>
            <person name="Dalin E."/>
            <person name="Tu H."/>
            <person name="Huang E."/>
            <person name="Barry K."/>
            <person name="Lindquist E."/>
            <person name="Shapiro H."/>
            <person name="Bruce D."/>
            <person name="Schmutz J."/>
            <person name="Salamov A."/>
            <person name="Fey P."/>
            <person name="Gaudet P."/>
            <person name="Anjard C."/>
            <person name="Babu M.M."/>
            <person name="Basu S."/>
            <person name="Bushmanova Y."/>
            <person name="van der Wel H."/>
            <person name="Katoh-Kurasawa M."/>
            <person name="Dinh C."/>
            <person name="Coutinho P.M."/>
            <person name="Saito T."/>
            <person name="Elias M."/>
            <person name="Schaap P."/>
            <person name="Kay R.R."/>
            <person name="Henrissat B."/>
            <person name="Eichinger L."/>
            <person name="Rivero F."/>
            <person name="Putnam N.H."/>
            <person name="West C.M."/>
            <person name="Loomis W.F."/>
            <person name="Chisholm R.L."/>
            <person name="Shaulsky G."/>
            <person name="Strassmann J.E."/>
            <person name="Queller D.C."/>
            <person name="Kuspa A."/>
            <person name="Grigoriev I.V."/>
        </authorList>
    </citation>
    <scope>NUCLEOTIDE SEQUENCE [LARGE SCALE GENOMIC DNA]</scope>
    <source>
        <strain evidence="6">QSDP1</strain>
    </source>
</reference>
<dbReference type="eggNOG" id="KOG2091">
    <property type="taxonomic scope" value="Eukaryota"/>
</dbReference>
<dbReference type="Pfam" id="PF00704">
    <property type="entry name" value="Glyco_hydro_18"/>
    <property type="match status" value="1"/>
</dbReference>
<dbReference type="Gene3D" id="3.20.20.80">
    <property type="entry name" value="Glycosidases"/>
    <property type="match status" value="1"/>
</dbReference>
<dbReference type="InterPro" id="IPR017853">
    <property type="entry name" value="GH"/>
</dbReference>
<keyword evidence="3" id="KW-0732">Signal</keyword>
<keyword evidence="6" id="KW-1185">Reference proteome</keyword>
<protein>
    <recommendedName>
        <fullName evidence="2">Chitinase domain-containing protein 1</fullName>
    </recommendedName>
</protein>
<dbReference type="InterPro" id="IPR011583">
    <property type="entry name" value="Chitinase_II/V-like_cat"/>
</dbReference>
<feature type="domain" description="GH18" evidence="4">
    <location>
        <begin position="71"/>
        <end position="381"/>
    </location>
</feature>
<dbReference type="SMART" id="SM00636">
    <property type="entry name" value="Glyco_18"/>
    <property type="match status" value="1"/>
</dbReference>
<dbReference type="EMBL" id="GL870968">
    <property type="protein sequence ID" value="EGC38828.1"/>
    <property type="molecule type" value="Genomic_DNA"/>
</dbReference>
<evidence type="ECO:0000256" key="3">
    <source>
        <dbReference type="SAM" id="SignalP"/>
    </source>
</evidence>
<evidence type="ECO:0000256" key="1">
    <source>
        <dbReference type="ARBA" id="ARBA00009336"/>
    </source>
</evidence>
<dbReference type="Gene3D" id="3.10.50.10">
    <property type="match status" value="1"/>
</dbReference>
<dbReference type="RefSeq" id="XP_003284622.1">
    <property type="nucleotide sequence ID" value="XM_003284574.1"/>
</dbReference>
<dbReference type="InterPro" id="IPR001223">
    <property type="entry name" value="Glyco_hydro18_cat"/>
</dbReference>
<dbReference type="OMA" id="YSINERI"/>
<evidence type="ECO:0000313" key="6">
    <source>
        <dbReference type="Proteomes" id="UP000001064"/>
    </source>
</evidence>
<dbReference type="PROSITE" id="PS51910">
    <property type="entry name" value="GH18_2"/>
    <property type="match status" value="1"/>
</dbReference>
<dbReference type="GeneID" id="10506526"/>
<dbReference type="PANTHER" id="PTHR46066:SF2">
    <property type="entry name" value="CHITINASE DOMAIN-CONTAINING PROTEIN 1"/>
    <property type="match status" value="1"/>
</dbReference>
<gene>
    <name evidence="5" type="ORF">DICPUDRAFT_75595</name>
</gene>
<dbReference type="InParanoid" id="F0ZB42"/>
<dbReference type="VEuPathDB" id="AmoebaDB:DICPUDRAFT_75595"/>
<comment type="similarity">
    <text evidence="1">Belongs to the glycosyl hydrolase 18 family.</text>
</comment>
<dbReference type="GO" id="GO:0005975">
    <property type="term" value="P:carbohydrate metabolic process"/>
    <property type="evidence" value="ECO:0007669"/>
    <property type="project" value="InterPro"/>
</dbReference>
<dbReference type="AlphaFoldDB" id="F0ZB42"/>
<dbReference type="GO" id="GO:0012505">
    <property type="term" value="C:endomembrane system"/>
    <property type="evidence" value="ECO:0000318"/>
    <property type="project" value="GO_Central"/>
</dbReference>
<dbReference type="STRING" id="5786.F0ZB42"/>
<feature type="signal peptide" evidence="3">
    <location>
        <begin position="1"/>
        <end position="24"/>
    </location>
</feature>
<evidence type="ECO:0000256" key="2">
    <source>
        <dbReference type="ARBA" id="ARBA00040976"/>
    </source>
</evidence>
<name>F0ZB42_DICPU</name>
<dbReference type="GO" id="GO:0070492">
    <property type="term" value="F:oligosaccharide binding"/>
    <property type="evidence" value="ECO:0000318"/>
    <property type="project" value="GO_Central"/>
</dbReference>
<dbReference type="FunCoup" id="F0ZB42">
    <property type="interactions" value="101"/>
</dbReference>